<dbReference type="AlphaFoldDB" id="A0A172TIN2"/>
<evidence type="ECO:0000259" key="1">
    <source>
        <dbReference type="Pfam" id="PF05116"/>
    </source>
</evidence>
<dbReference type="RefSeq" id="WP_068606850.1">
    <property type="nucleotide sequence ID" value="NZ_CP011388.1"/>
</dbReference>
<gene>
    <name evidence="2" type="ORF">SY83_12220</name>
</gene>
<dbReference type="EMBL" id="CP011388">
    <property type="protein sequence ID" value="ANE46915.1"/>
    <property type="molecule type" value="Genomic_DNA"/>
</dbReference>
<sequence length="269" mass="30411">MIFASDLDQTLIYSVRSKGDTPLESMVPVELYEGRHISYMTPGAIEKLHLLKQWAHFVPVTTRTPEQYLRIFGIRERFQPAYVIVSNGGTVLHEGTPDRVWNEMIRKAVGNDCAHASEIQELFQQIAEPHWVKSSTLCDELFYSIVVERDQVPASMDEWKKQLTTLGWSYSLQGRKIYLVPERVSKGAALAYVKEKLGSTYVMAAGDSLLDESLLLVADQAIAPAHGELRRAYAAHSHIQFTQQAGAAASEELLDRFIQEAERRAVYIR</sequence>
<dbReference type="STRING" id="1178515.SY83_12220"/>
<evidence type="ECO:0000313" key="2">
    <source>
        <dbReference type="EMBL" id="ANE46915.1"/>
    </source>
</evidence>
<dbReference type="KEGG" id="pswu:SY83_12220"/>
<dbReference type="Proteomes" id="UP000076927">
    <property type="component" value="Chromosome"/>
</dbReference>
<dbReference type="PATRIC" id="fig|1178515.4.peg.2440"/>
<dbReference type="InterPro" id="IPR024197">
    <property type="entry name" value="TPP-like"/>
</dbReference>
<name>A0A172TIN2_9BACL</name>
<dbReference type="GO" id="GO:0003824">
    <property type="term" value="F:catalytic activity"/>
    <property type="evidence" value="ECO:0007669"/>
    <property type="project" value="UniProtKB-ARBA"/>
</dbReference>
<keyword evidence="3" id="KW-1185">Reference proteome</keyword>
<feature type="domain" description="Sucrose phosphatase-like" evidence="1">
    <location>
        <begin position="52"/>
        <end position="219"/>
    </location>
</feature>
<dbReference type="Gene3D" id="3.40.50.1000">
    <property type="entry name" value="HAD superfamily/HAD-like"/>
    <property type="match status" value="2"/>
</dbReference>
<dbReference type="InterPro" id="IPR023214">
    <property type="entry name" value="HAD_sf"/>
</dbReference>
<proteinExistence type="predicted"/>
<reference evidence="2 3" key="1">
    <citation type="submission" date="2015-01" db="EMBL/GenBank/DDBJ databases">
        <title>Paenibacillus swuensis/DY6/whole genome sequencing.</title>
        <authorList>
            <person name="Kim M.K."/>
            <person name="Srinivasan S."/>
            <person name="Lee J.-J."/>
        </authorList>
    </citation>
    <scope>NUCLEOTIDE SEQUENCE [LARGE SCALE GENOMIC DNA]</scope>
    <source>
        <strain evidence="2 3">DY6</strain>
    </source>
</reference>
<protein>
    <recommendedName>
        <fullName evidence="1">Sucrose phosphatase-like domain-containing protein</fullName>
    </recommendedName>
</protein>
<dbReference type="Pfam" id="PF05116">
    <property type="entry name" value="S6PP"/>
    <property type="match status" value="1"/>
</dbReference>
<organism evidence="2 3">
    <name type="scientific">Paenibacillus swuensis</name>
    <dbReference type="NCBI Taxonomy" id="1178515"/>
    <lineage>
        <taxon>Bacteria</taxon>
        <taxon>Bacillati</taxon>
        <taxon>Bacillota</taxon>
        <taxon>Bacilli</taxon>
        <taxon>Bacillales</taxon>
        <taxon>Paenibacillaceae</taxon>
        <taxon>Paenibacillus</taxon>
    </lineage>
</organism>
<accession>A0A172TIN2</accession>
<dbReference type="InterPro" id="IPR036412">
    <property type="entry name" value="HAD-like_sf"/>
</dbReference>
<dbReference type="SUPFAM" id="SSF56784">
    <property type="entry name" value="HAD-like"/>
    <property type="match status" value="1"/>
</dbReference>
<evidence type="ECO:0000313" key="3">
    <source>
        <dbReference type="Proteomes" id="UP000076927"/>
    </source>
</evidence>
<dbReference type="InterPro" id="IPR006380">
    <property type="entry name" value="SPP-like_dom"/>
</dbReference>
<dbReference type="OrthoDB" id="1666512at2"/>
<dbReference type="PIRSF" id="PIRSF030802">
    <property type="entry name" value="UCP030802"/>
    <property type="match status" value="1"/>
</dbReference>